<dbReference type="Proteomes" id="UP000250223">
    <property type="component" value="Unassembled WGS sequence"/>
</dbReference>
<reference evidence="1 2" key="1">
    <citation type="submission" date="2018-06" db="EMBL/GenBank/DDBJ databases">
        <authorList>
            <consortium name="Pathogen Informatics"/>
            <person name="Doyle S."/>
        </authorList>
    </citation>
    <scope>NUCLEOTIDE SEQUENCE [LARGE SCALE GENOMIC DNA]</scope>
    <source>
        <strain evidence="1 2">NCTC13028</strain>
    </source>
</reference>
<protein>
    <submittedName>
        <fullName evidence="1">Exported protein</fullName>
    </submittedName>
</protein>
<gene>
    <name evidence="1" type="ORF">NCTC13028_00995</name>
</gene>
<evidence type="ECO:0000313" key="1">
    <source>
        <dbReference type="EMBL" id="SQB34101.1"/>
    </source>
</evidence>
<sequence>MKRKLINKKNIFLFFFILFLFLIHQNLFSKKNKDIKFVVEHHMTKKFTNIKNKLYAINNLNIIFSDGQTSVVQVKGLSKKAPHSSISYKIFLEKNKNHSWKVKRLYKIK</sequence>
<proteinExistence type="predicted"/>
<accession>A0A239ZBQ1</accession>
<name>A0A239ZBQ1_CLOCO</name>
<evidence type="ECO:0000313" key="2">
    <source>
        <dbReference type="Proteomes" id="UP000250223"/>
    </source>
</evidence>
<dbReference type="EMBL" id="UAWC01000006">
    <property type="protein sequence ID" value="SQB34101.1"/>
    <property type="molecule type" value="Genomic_DNA"/>
</dbReference>
<dbReference type="AlphaFoldDB" id="A0A239ZBQ1"/>
<dbReference type="RefSeq" id="WP_095177336.1">
    <property type="nucleotide sequence ID" value="NZ_JANJZY010000011.1"/>
</dbReference>
<organism evidence="1 2">
    <name type="scientific">Clostridium cochlearium</name>
    <dbReference type="NCBI Taxonomy" id="1494"/>
    <lineage>
        <taxon>Bacteria</taxon>
        <taxon>Bacillati</taxon>
        <taxon>Bacillota</taxon>
        <taxon>Clostridia</taxon>
        <taxon>Eubacteriales</taxon>
        <taxon>Clostridiaceae</taxon>
        <taxon>Clostridium</taxon>
    </lineage>
</organism>
<dbReference type="GeneID" id="70576370"/>